<protein>
    <submittedName>
        <fullName evidence="5">Uncharacterized protein</fullName>
    </submittedName>
</protein>
<dbReference type="GO" id="GO:0006357">
    <property type="term" value="P:regulation of transcription by RNA polymerase II"/>
    <property type="evidence" value="ECO:0007669"/>
    <property type="project" value="InterPro"/>
</dbReference>
<comment type="subcellular location">
    <subcellularLocation>
        <location evidence="1">Nucleus</location>
    </subcellularLocation>
</comment>
<organism evidence="5 6">
    <name type="scientific">Protopolystoma xenopodis</name>
    <dbReference type="NCBI Taxonomy" id="117903"/>
    <lineage>
        <taxon>Eukaryota</taxon>
        <taxon>Metazoa</taxon>
        <taxon>Spiralia</taxon>
        <taxon>Lophotrochozoa</taxon>
        <taxon>Platyhelminthes</taxon>
        <taxon>Monogenea</taxon>
        <taxon>Polyopisthocotylea</taxon>
        <taxon>Polystomatidea</taxon>
        <taxon>Polystomatidae</taxon>
        <taxon>Protopolystoma</taxon>
    </lineage>
</organism>
<name>A0A448WSC8_9PLAT</name>
<reference evidence="5" key="1">
    <citation type="submission" date="2018-11" db="EMBL/GenBank/DDBJ databases">
        <authorList>
            <consortium name="Pathogen Informatics"/>
        </authorList>
    </citation>
    <scope>NUCLEOTIDE SEQUENCE</scope>
</reference>
<evidence type="ECO:0000256" key="4">
    <source>
        <dbReference type="ARBA" id="ARBA00023242"/>
    </source>
</evidence>
<evidence type="ECO:0000256" key="2">
    <source>
        <dbReference type="ARBA" id="ARBA00023015"/>
    </source>
</evidence>
<keyword evidence="4" id="KW-0539">Nucleus</keyword>
<gene>
    <name evidence="5" type="ORF">PXEA_LOCUS12479</name>
</gene>
<dbReference type="GO" id="GO:0016592">
    <property type="term" value="C:mediator complex"/>
    <property type="evidence" value="ECO:0007669"/>
    <property type="project" value="InterPro"/>
</dbReference>
<dbReference type="InterPro" id="IPR009332">
    <property type="entry name" value="Med22"/>
</dbReference>
<dbReference type="Pfam" id="PF06179">
    <property type="entry name" value="Med22"/>
    <property type="match status" value="1"/>
</dbReference>
<evidence type="ECO:0000256" key="3">
    <source>
        <dbReference type="ARBA" id="ARBA00023163"/>
    </source>
</evidence>
<dbReference type="OrthoDB" id="203279at2759"/>
<proteinExistence type="predicted"/>
<evidence type="ECO:0000313" key="6">
    <source>
        <dbReference type="Proteomes" id="UP000784294"/>
    </source>
</evidence>
<dbReference type="Proteomes" id="UP000784294">
    <property type="component" value="Unassembled WGS sequence"/>
</dbReference>
<evidence type="ECO:0000256" key="1">
    <source>
        <dbReference type="ARBA" id="ARBA00004123"/>
    </source>
</evidence>
<dbReference type="AlphaFoldDB" id="A0A448WSC8"/>
<accession>A0A448WSC8</accession>
<keyword evidence="2" id="KW-0805">Transcription regulation</keyword>
<dbReference type="GO" id="GO:0003712">
    <property type="term" value="F:transcription coregulator activity"/>
    <property type="evidence" value="ECO:0007669"/>
    <property type="project" value="InterPro"/>
</dbReference>
<evidence type="ECO:0000313" key="5">
    <source>
        <dbReference type="EMBL" id="VEL19039.1"/>
    </source>
</evidence>
<comment type="caution">
    <text evidence="5">The sequence shown here is derived from an EMBL/GenBank/DDBJ whole genome shotgun (WGS) entry which is preliminary data.</text>
</comment>
<keyword evidence="6" id="KW-1185">Reference proteome</keyword>
<keyword evidence="3" id="KW-0804">Transcription</keyword>
<sequence>MTYFLSYVHACENLTRLVSEIKQFLILGDFCWLEQVTRSGTEDRASRKRDLELVAFRLRDELAYDANALADELAFTEARRGRGPIAPK</sequence>
<dbReference type="EMBL" id="CAAALY010039765">
    <property type="protein sequence ID" value="VEL19039.1"/>
    <property type="molecule type" value="Genomic_DNA"/>
</dbReference>